<evidence type="ECO:0000313" key="2">
    <source>
        <dbReference type="Proteomes" id="UP000663828"/>
    </source>
</evidence>
<reference evidence="1" key="1">
    <citation type="submission" date="2021-02" db="EMBL/GenBank/DDBJ databases">
        <authorList>
            <person name="Nowell W R."/>
        </authorList>
    </citation>
    <scope>NUCLEOTIDE SEQUENCE</scope>
</reference>
<dbReference type="Proteomes" id="UP000663828">
    <property type="component" value="Unassembled WGS sequence"/>
</dbReference>
<dbReference type="EMBL" id="CAJNOR010020304">
    <property type="protein sequence ID" value="CAF1690400.1"/>
    <property type="molecule type" value="Genomic_DNA"/>
</dbReference>
<keyword evidence="2" id="KW-1185">Reference proteome</keyword>
<comment type="caution">
    <text evidence="1">The sequence shown here is derived from an EMBL/GenBank/DDBJ whole genome shotgun (WGS) entry which is preliminary data.</text>
</comment>
<gene>
    <name evidence="1" type="ORF">XAT740_LOCUS63724</name>
</gene>
<organism evidence="1 2">
    <name type="scientific">Adineta ricciae</name>
    <name type="common">Rotifer</name>
    <dbReference type="NCBI Taxonomy" id="249248"/>
    <lineage>
        <taxon>Eukaryota</taxon>
        <taxon>Metazoa</taxon>
        <taxon>Spiralia</taxon>
        <taxon>Gnathifera</taxon>
        <taxon>Rotifera</taxon>
        <taxon>Eurotatoria</taxon>
        <taxon>Bdelloidea</taxon>
        <taxon>Adinetida</taxon>
        <taxon>Adinetidae</taxon>
        <taxon>Adineta</taxon>
    </lineage>
</organism>
<feature type="non-terminal residue" evidence="1">
    <location>
        <position position="92"/>
    </location>
</feature>
<accession>A0A816HMT9</accession>
<name>A0A816HMT9_ADIRI</name>
<evidence type="ECO:0000313" key="1">
    <source>
        <dbReference type="EMBL" id="CAF1690400.1"/>
    </source>
</evidence>
<sequence>MDQFESIRNDTVDYAIISNEILYQRTAPAFNLSPKFNDLSSADEKIQIIRQYISLIDQVCFQQLRQIQWKYYLHIGLTQGIWHGYMPKTSAE</sequence>
<proteinExistence type="predicted"/>
<dbReference type="AlphaFoldDB" id="A0A816HMT9"/>
<protein>
    <submittedName>
        <fullName evidence="1">Uncharacterized protein</fullName>
    </submittedName>
</protein>